<evidence type="ECO:0000259" key="7">
    <source>
        <dbReference type="PROSITE" id="PS51462"/>
    </source>
</evidence>
<dbReference type="Proteomes" id="UP001597201">
    <property type="component" value="Unassembled WGS sequence"/>
</dbReference>
<dbReference type="EMBL" id="JBHTMY010000003">
    <property type="protein sequence ID" value="MFD1315974.1"/>
    <property type="molecule type" value="Genomic_DNA"/>
</dbReference>
<proteinExistence type="predicted"/>
<comment type="cofactor">
    <cofactor evidence="2">
        <name>Mg(2+)</name>
        <dbReference type="ChEBI" id="CHEBI:18420"/>
    </cofactor>
</comment>
<sequence length="212" mass="24179">MDFGHFLHLVPELIRAPLGGLESQLKMVPKERPIFAEKELLKRSPKEASVLALFYPNSFGKTSFLLTLRASYKGVHAAQISFPGGKRDAKDRNSEETALRETNEEIGVNINDIKLLRKISNTYIPPSNFLVHSYVGMLDYRPEFKLNHEVEEVIEVNLTDLMDNEKVRIKKLTTSYMKEVDVPYFDLNNHTVWGATAMILSEIKDLIEVVNS</sequence>
<dbReference type="RefSeq" id="WP_377178659.1">
    <property type="nucleotide sequence ID" value="NZ_JBHTMY010000003.1"/>
</dbReference>
<accession>A0ABW3Y2A9</accession>
<name>A0ABW3Y2A9_9FLAO</name>
<evidence type="ECO:0000313" key="8">
    <source>
        <dbReference type="EMBL" id="MFD1315974.1"/>
    </source>
</evidence>
<gene>
    <name evidence="8" type="ORF">ACFQ39_10125</name>
</gene>
<keyword evidence="3" id="KW-0479">Metal-binding</keyword>
<keyword evidence="6" id="KW-0464">Manganese</keyword>
<dbReference type="InterPro" id="IPR000086">
    <property type="entry name" value="NUDIX_hydrolase_dom"/>
</dbReference>
<evidence type="ECO:0000256" key="6">
    <source>
        <dbReference type="ARBA" id="ARBA00023211"/>
    </source>
</evidence>
<dbReference type="PANTHER" id="PTHR12992">
    <property type="entry name" value="NUDIX HYDROLASE"/>
    <property type="match status" value="1"/>
</dbReference>
<evidence type="ECO:0000256" key="1">
    <source>
        <dbReference type="ARBA" id="ARBA00001936"/>
    </source>
</evidence>
<dbReference type="Gene3D" id="3.90.79.10">
    <property type="entry name" value="Nucleoside Triphosphate Pyrophosphohydrolase"/>
    <property type="match status" value="1"/>
</dbReference>
<dbReference type="PANTHER" id="PTHR12992:SF11">
    <property type="entry name" value="MITOCHONDRIAL COENZYME A DIPHOSPHATASE NUDT8"/>
    <property type="match status" value="1"/>
</dbReference>
<keyword evidence="5" id="KW-0460">Magnesium</keyword>
<protein>
    <submittedName>
        <fullName evidence="8">NUDIX hydrolase</fullName>
        <ecNumber evidence="8">3.6.1.55</ecNumber>
    </submittedName>
</protein>
<dbReference type="InterPro" id="IPR045121">
    <property type="entry name" value="CoAse"/>
</dbReference>
<evidence type="ECO:0000256" key="3">
    <source>
        <dbReference type="ARBA" id="ARBA00022723"/>
    </source>
</evidence>
<dbReference type="InterPro" id="IPR015797">
    <property type="entry name" value="NUDIX_hydrolase-like_dom_sf"/>
</dbReference>
<evidence type="ECO:0000256" key="2">
    <source>
        <dbReference type="ARBA" id="ARBA00001946"/>
    </source>
</evidence>
<dbReference type="EC" id="3.6.1.55" evidence="8"/>
<dbReference type="CDD" id="cd03426">
    <property type="entry name" value="NUDIX_CoAse_Nudt7"/>
    <property type="match status" value="1"/>
</dbReference>
<evidence type="ECO:0000256" key="5">
    <source>
        <dbReference type="ARBA" id="ARBA00022842"/>
    </source>
</evidence>
<keyword evidence="4 8" id="KW-0378">Hydrolase</keyword>
<evidence type="ECO:0000313" key="9">
    <source>
        <dbReference type="Proteomes" id="UP001597201"/>
    </source>
</evidence>
<keyword evidence="9" id="KW-1185">Reference proteome</keyword>
<dbReference type="GO" id="GO:0035539">
    <property type="term" value="F:8-oxo-7,8-dihydrodeoxyguanosine triphosphate pyrophosphatase activity"/>
    <property type="evidence" value="ECO:0007669"/>
    <property type="project" value="UniProtKB-EC"/>
</dbReference>
<dbReference type="SUPFAM" id="SSF55811">
    <property type="entry name" value="Nudix"/>
    <property type="match status" value="1"/>
</dbReference>
<organism evidence="8 9">
    <name type="scientific">Namhaeicola litoreus</name>
    <dbReference type="NCBI Taxonomy" id="1052145"/>
    <lineage>
        <taxon>Bacteria</taxon>
        <taxon>Pseudomonadati</taxon>
        <taxon>Bacteroidota</taxon>
        <taxon>Flavobacteriia</taxon>
        <taxon>Flavobacteriales</taxon>
        <taxon>Flavobacteriaceae</taxon>
        <taxon>Namhaeicola</taxon>
    </lineage>
</organism>
<comment type="cofactor">
    <cofactor evidence="1">
        <name>Mn(2+)</name>
        <dbReference type="ChEBI" id="CHEBI:29035"/>
    </cofactor>
</comment>
<dbReference type="PROSITE" id="PS51462">
    <property type="entry name" value="NUDIX"/>
    <property type="match status" value="1"/>
</dbReference>
<evidence type="ECO:0000256" key="4">
    <source>
        <dbReference type="ARBA" id="ARBA00022801"/>
    </source>
</evidence>
<reference evidence="9" key="1">
    <citation type="journal article" date="2019" name="Int. J. Syst. Evol. Microbiol.">
        <title>The Global Catalogue of Microorganisms (GCM) 10K type strain sequencing project: providing services to taxonomists for standard genome sequencing and annotation.</title>
        <authorList>
            <consortium name="The Broad Institute Genomics Platform"/>
            <consortium name="The Broad Institute Genome Sequencing Center for Infectious Disease"/>
            <person name="Wu L."/>
            <person name="Ma J."/>
        </authorList>
    </citation>
    <scope>NUCLEOTIDE SEQUENCE [LARGE SCALE GENOMIC DNA]</scope>
    <source>
        <strain evidence="9">CCUG 61485</strain>
    </source>
</reference>
<dbReference type="Pfam" id="PF00293">
    <property type="entry name" value="NUDIX"/>
    <property type="match status" value="1"/>
</dbReference>
<feature type="domain" description="Nudix hydrolase" evidence="7">
    <location>
        <begin position="44"/>
        <end position="179"/>
    </location>
</feature>
<comment type="caution">
    <text evidence="8">The sequence shown here is derived from an EMBL/GenBank/DDBJ whole genome shotgun (WGS) entry which is preliminary data.</text>
</comment>